<evidence type="ECO:0000313" key="3">
    <source>
        <dbReference type="EMBL" id="MUG65806.1"/>
    </source>
</evidence>
<dbReference type="InterPro" id="IPR025377">
    <property type="entry name" value="DUF4367"/>
</dbReference>
<reference evidence="4 5" key="1">
    <citation type="submission" date="2017-07" db="EMBL/GenBank/DDBJ databases">
        <title>Isolation and whole genome analysis of endospore-forming bacteria from heroin.</title>
        <authorList>
            <person name="Kalinowski J."/>
            <person name="Ahrens B."/>
            <person name="Al-Dilaimi A."/>
            <person name="Winkler A."/>
            <person name="Wibberg D."/>
            <person name="Schleenbecker U."/>
            <person name="Ruckert C."/>
            <person name="Wolfel R."/>
            <person name="Grass G."/>
        </authorList>
    </citation>
    <scope>NUCLEOTIDE SEQUENCE [LARGE SCALE GENOMIC DNA]</scope>
    <source>
        <strain evidence="4 5">7537-G1</strain>
    </source>
</reference>
<gene>
    <name evidence="4" type="ORF">CHH67_17665</name>
    <name evidence="3" type="ORF">GNP94_07260</name>
</gene>
<dbReference type="EMBL" id="WOAA01000004">
    <property type="protein sequence ID" value="MUG65806.1"/>
    <property type="molecule type" value="Genomic_DNA"/>
</dbReference>
<comment type="caution">
    <text evidence="4">The sequence shown here is derived from an EMBL/GenBank/DDBJ whole genome shotgun (WGS) entry which is preliminary data.</text>
</comment>
<evidence type="ECO:0000313" key="5">
    <source>
        <dbReference type="Proteomes" id="UP000215596"/>
    </source>
</evidence>
<dbReference type="OrthoDB" id="2599781at2"/>
<dbReference type="Proteomes" id="UP000435177">
    <property type="component" value="Unassembled WGS sequence"/>
</dbReference>
<feature type="transmembrane region" description="Helical" evidence="1">
    <location>
        <begin position="58"/>
        <end position="76"/>
    </location>
</feature>
<dbReference type="Proteomes" id="UP000215596">
    <property type="component" value="Unassembled WGS sequence"/>
</dbReference>
<sequence length="267" mass="30153">MSNEKYEGSFDEQFDQAFERAASRSSIAADEESKRQSWQQVKQQLDQLKRKKQRRRRFRLTGIVAASVAIGAFLFSPPTMTQAVTPFYQQIKNWGDGVVNMMFGRQSPAPEHGAVTAPPPDMVQHHGQSDEDVFVEELTTEYHHLTEAQIKERLAFPLPEFGYMPEGYVLDEMSALGSAQEEPVYDLALHYANGDQRLYVHLYSLDNSASVALPGEVTSQLKLDSGIEAAFSEGRYNSLKFMMNEVVYFIIGDVSKEELVKIANNIQ</sequence>
<keyword evidence="1" id="KW-0812">Transmembrane</keyword>
<dbReference type="AlphaFoldDB" id="A0A268EMY1"/>
<feature type="domain" description="DUF4367" evidence="2">
    <location>
        <begin position="159"/>
        <end position="266"/>
    </location>
</feature>
<evidence type="ECO:0000256" key="1">
    <source>
        <dbReference type="SAM" id="Phobius"/>
    </source>
</evidence>
<dbReference type="EMBL" id="NPBY01000056">
    <property type="protein sequence ID" value="PAD74468.1"/>
    <property type="molecule type" value="Genomic_DNA"/>
</dbReference>
<keyword evidence="1" id="KW-1133">Transmembrane helix</keyword>
<evidence type="ECO:0000313" key="6">
    <source>
        <dbReference type="Proteomes" id="UP000435177"/>
    </source>
</evidence>
<evidence type="ECO:0000259" key="2">
    <source>
        <dbReference type="Pfam" id="PF14285"/>
    </source>
</evidence>
<organism evidence="4 5">
    <name type="scientific">Paenibacillus campinasensis</name>
    <dbReference type="NCBI Taxonomy" id="66347"/>
    <lineage>
        <taxon>Bacteria</taxon>
        <taxon>Bacillati</taxon>
        <taxon>Bacillota</taxon>
        <taxon>Bacilli</taxon>
        <taxon>Bacillales</taxon>
        <taxon>Paenibacillaceae</taxon>
        <taxon>Paenibacillus</taxon>
    </lineage>
</organism>
<proteinExistence type="predicted"/>
<dbReference type="RefSeq" id="WP_095266528.1">
    <property type="nucleotide sequence ID" value="NZ_NPBY01000056.1"/>
</dbReference>
<evidence type="ECO:0000313" key="4">
    <source>
        <dbReference type="EMBL" id="PAD74468.1"/>
    </source>
</evidence>
<keyword evidence="1" id="KW-0472">Membrane</keyword>
<reference evidence="3 6" key="2">
    <citation type="submission" date="2019-11" db="EMBL/GenBank/DDBJ databases">
        <title>Draft genome sequences of five Paenibacillus species of dairy origin.</title>
        <authorList>
            <person name="Olajide A.M."/>
            <person name="Chen S."/>
            <person name="Lapointe G."/>
        </authorList>
    </citation>
    <scope>NUCLEOTIDE SEQUENCE [LARGE SCALE GENOMIC DNA]</scope>
    <source>
        <strain evidence="3 6">3CS1</strain>
    </source>
</reference>
<keyword evidence="6" id="KW-1185">Reference proteome</keyword>
<name>A0A268EMY1_9BACL</name>
<protein>
    <submittedName>
        <fullName evidence="3">DUF4367 domain-containing protein</fullName>
    </submittedName>
</protein>
<dbReference type="Pfam" id="PF14285">
    <property type="entry name" value="DUF4367"/>
    <property type="match status" value="1"/>
</dbReference>
<accession>A0A268EMY1</accession>